<accession>A0A1A3NQL1</accession>
<protein>
    <recommendedName>
        <fullName evidence="3">AraC-type arabinose-binding/dimerisation domain-containing protein</fullName>
    </recommendedName>
</protein>
<dbReference type="EMBL" id="LZLS01000156">
    <property type="protein sequence ID" value="OBK24378.1"/>
    <property type="molecule type" value="Genomic_DNA"/>
</dbReference>
<organism evidence="1 2">
    <name type="scientific">Mycobacterium asiaticum</name>
    <dbReference type="NCBI Taxonomy" id="1790"/>
    <lineage>
        <taxon>Bacteria</taxon>
        <taxon>Bacillati</taxon>
        <taxon>Actinomycetota</taxon>
        <taxon>Actinomycetes</taxon>
        <taxon>Mycobacteriales</taxon>
        <taxon>Mycobacteriaceae</taxon>
        <taxon>Mycobacterium</taxon>
    </lineage>
</organism>
<dbReference type="Proteomes" id="UP000093928">
    <property type="component" value="Unassembled WGS sequence"/>
</dbReference>
<evidence type="ECO:0000313" key="1">
    <source>
        <dbReference type="EMBL" id="OBK24378.1"/>
    </source>
</evidence>
<comment type="caution">
    <text evidence="1">The sequence shown here is derived from an EMBL/GenBank/DDBJ whole genome shotgun (WGS) entry which is preliminary data.</text>
</comment>
<dbReference type="AlphaFoldDB" id="A0A1A3NQL1"/>
<evidence type="ECO:0008006" key="3">
    <source>
        <dbReference type="Google" id="ProtNLM"/>
    </source>
</evidence>
<name>A0A1A3NQL1_MYCAS</name>
<proteinExistence type="predicted"/>
<gene>
    <name evidence="1" type="ORF">A5634_03320</name>
</gene>
<dbReference type="InterPro" id="IPR011051">
    <property type="entry name" value="RmlC_Cupin_sf"/>
</dbReference>
<reference evidence="1 2" key="1">
    <citation type="submission" date="2016-06" db="EMBL/GenBank/DDBJ databases">
        <authorList>
            <person name="Kjaerup R.B."/>
            <person name="Dalgaard T.S."/>
            <person name="Juul-Madsen H.R."/>
        </authorList>
    </citation>
    <scope>NUCLEOTIDE SEQUENCE [LARGE SCALE GENOMIC DNA]</scope>
    <source>
        <strain evidence="1 2">1165133.8</strain>
    </source>
</reference>
<dbReference type="SUPFAM" id="SSF51182">
    <property type="entry name" value="RmlC-like cupins"/>
    <property type="match status" value="1"/>
</dbReference>
<sequence length="335" mass="36808">MRVDKSVQVFGYREIPTRHGVSGPRLHDFSAHPELGEMLPGEGQIALGWIDGDQHQILTRSAEFDTMLLVLGGQARLSDERDLQVGDVVTVPAGSSYRLAVTAADGLAALAITFRADTAAETPDEDACSLATLLERNEQRVRNTSQGSMFALVDDGTLDDPAGREEFLRRIRPLSDTFQKIIVARQATCSDQAYESIFLAHLADEFGHNSLLPPDRPATPDPVMNATLSWFTHQMLVRDNAEKAVLVHLVLEAAAEAFFTKPTTKAAFASAGALDYFHAHLEDEAHKDLGAQLLTGLHPLTYRRLHRMLEDGWDMFDAMSNRLAELVRAEVHGAA</sequence>
<evidence type="ECO:0000313" key="2">
    <source>
        <dbReference type="Proteomes" id="UP000093928"/>
    </source>
</evidence>